<dbReference type="KEGG" id="apln:108733135"/>
<keyword evidence="1" id="KW-0175">Coiled coil</keyword>
<proteinExistence type="predicted"/>
<accession>A0A7F5RLL6</accession>
<dbReference type="InParanoid" id="A0A7F5RLL6"/>
<gene>
    <name evidence="3" type="primary">LOC108733135</name>
</gene>
<keyword evidence="2" id="KW-1185">Reference proteome</keyword>
<name>A0A7F5RLL6_AGRPL</name>
<evidence type="ECO:0000256" key="1">
    <source>
        <dbReference type="SAM" id="Coils"/>
    </source>
</evidence>
<feature type="coiled-coil region" evidence="1">
    <location>
        <begin position="48"/>
        <end position="131"/>
    </location>
</feature>
<evidence type="ECO:0000313" key="3">
    <source>
        <dbReference type="RefSeq" id="XP_025836903.1"/>
    </source>
</evidence>
<dbReference type="GeneID" id="108733135"/>
<organism evidence="2 3">
    <name type="scientific">Agrilus planipennis</name>
    <name type="common">Emerald ash borer</name>
    <name type="synonym">Agrilus marcopoli</name>
    <dbReference type="NCBI Taxonomy" id="224129"/>
    <lineage>
        <taxon>Eukaryota</taxon>
        <taxon>Metazoa</taxon>
        <taxon>Ecdysozoa</taxon>
        <taxon>Arthropoda</taxon>
        <taxon>Hexapoda</taxon>
        <taxon>Insecta</taxon>
        <taxon>Pterygota</taxon>
        <taxon>Neoptera</taxon>
        <taxon>Endopterygota</taxon>
        <taxon>Coleoptera</taxon>
        <taxon>Polyphaga</taxon>
        <taxon>Elateriformia</taxon>
        <taxon>Buprestoidea</taxon>
        <taxon>Buprestidae</taxon>
        <taxon>Agrilinae</taxon>
        <taxon>Agrilus</taxon>
    </lineage>
</organism>
<dbReference type="RefSeq" id="XP_025836903.1">
    <property type="nucleotide sequence ID" value="XM_025981118.1"/>
</dbReference>
<dbReference type="OrthoDB" id="312015at2759"/>
<sequence>MCSANLRKKVDKLQEEFETFGITKCMNQEFSDKLLNVLDSTMILVNFYRKSLSKIAELELDYNAVKKEKNSFLTKIASLENKVKEKENSLKDHMKKIAKFQYENEQNLKQIKQLEEHNNALQNRIRTNENLHEHKFKKLLNETQNFVDQKERNFGHYVSRDETLSETIYRYKKNEEVYKETIQQLQNNNNKLLREILILKQDILRLYKDEDDIQHVLQ</sequence>
<feature type="coiled-coil region" evidence="1">
    <location>
        <begin position="168"/>
        <end position="202"/>
    </location>
</feature>
<protein>
    <submittedName>
        <fullName evidence="3">Uncharacterized protein LOC108733135</fullName>
    </submittedName>
</protein>
<dbReference type="AlphaFoldDB" id="A0A7F5RLL6"/>
<reference evidence="3" key="1">
    <citation type="submission" date="2025-08" db="UniProtKB">
        <authorList>
            <consortium name="RefSeq"/>
        </authorList>
    </citation>
    <scope>IDENTIFICATION</scope>
    <source>
        <tissue evidence="3">Entire body</tissue>
    </source>
</reference>
<dbReference type="Proteomes" id="UP000192223">
    <property type="component" value="Unplaced"/>
</dbReference>
<evidence type="ECO:0000313" key="2">
    <source>
        <dbReference type="Proteomes" id="UP000192223"/>
    </source>
</evidence>